<keyword evidence="9 10" id="KW-0472">Membrane</keyword>
<gene>
    <name evidence="11" type="ORF">CCYN2B_120084</name>
</gene>
<sequence>MTRKFSPYSLVILSFIVLIFVGTILLTMPFSYTENNEVDFFDALFTATSAVTVTGLVVNDVSSVFTIYGKIILMILIQMGGLGLLTFSSAIILLISKKIGFHTKKIVAEGLNHVAKFDIYSHIKKVVFVVFVIEAVGALFLFGQFITEYDFFTAGFYAVFHSVSAFCNAGFGLLPNNLENYVFNPFVNFVIAFLIIFGGLGFAAIIEIYEFIRGKRRKISINTKFSSLITIILLILGTLLFFVLEYSNEATLANKNIFEKLLISFFHSTSLRTAGFNTIPLAGIGGATVLFCAIFMFIGASPGSTGSGVKTTTIGILFLGIKAALLNREYIEFSKRRISWRALNKASALTIIAMFYILTMIIIMAELEPDKDILKVAFELMSAFGTVGLSMGVTPHLTIASKVIIIFTMFLGRVGPLTIVLALSRDSRKGKYKYPKENILIG</sequence>
<feature type="transmembrane region" description="Helical" evidence="10">
    <location>
        <begin position="126"/>
        <end position="147"/>
    </location>
</feature>
<evidence type="ECO:0000256" key="8">
    <source>
        <dbReference type="ARBA" id="ARBA00023065"/>
    </source>
</evidence>
<keyword evidence="6" id="KW-0630">Potassium</keyword>
<feature type="transmembrane region" description="Helical" evidence="10">
    <location>
        <begin position="7"/>
        <end position="28"/>
    </location>
</feature>
<keyword evidence="8" id="KW-0406">Ion transport</keyword>
<evidence type="ECO:0000313" key="12">
    <source>
        <dbReference type="Proteomes" id="UP000038055"/>
    </source>
</evidence>
<dbReference type="AlphaFoldDB" id="A0A0B7H071"/>
<dbReference type="PANTHER" id="PTHR32024">
    <property type="entry name" value="TRK SYSTEM POTASSIUM UPTAKE PROTEIN TRKG-RELATED"/>
    <property type="match status" value="1"/>
</dbReference>
<dbReference type="GO" id="GO:0015379">
    <property type="term" value="F:potassium:chloride symporter activity"/>
    <property type="evidence" value="ECO:0007669"/>
    <property type="project" value="InterPro"/>
</dbReference>
<feature type="transmembrane region" description="Helical" evidence="10">
    <location>
        <begin position="186"/>
        <end position="209"/>
    </location>
</feature>
<evidence type="ECO:0000256" key="4">
    <source>
        <dbReference type="ARBA" id="ARBA00022538"/>
    </source>
</evidence>
<dbReference type="InterPro" id="IPR003445">
    <property type="entry name" value="Cat_transpt"/>
</dbReference>
<organism evidence="11 12">
    <name type="scientific">Capnocytophaga cynodegmi</name>
    <dbReference type="NCBI Taxonomy" id="28189"/>
    <lineage>
        <taxon>Bacteria</taxon>
        <taxon>Pseudomonadati</taxon>
        <taxon>Bacteroidota</taxon>
        <taxon>Flavobacteriia</taxon>
        <taxon>Flavobacteriales</taxon>
        <taxon>Flavobacteriaceae</taxon>
        <taxon>Capnocytophaga</taxon>
    </lineage>
</organism>
<name>A0A0B7H071_9FLAO</name>
<dbReference type="GO" id="GO:0005886">
    <property type="term" value="C:plasma membrane"/>
    <property type="evidence" value="ECO:0007669"/>
    <property type="project" value="UniProtKB-SubCell"/>
</dbReference>
<dbReference type="NCBIfam" id="TIGR00933">
    <property type="entry name" value="2a38"/>
    <property type="match status" value="1"/>
</dbReference>
<dbReference type="EMBL" id="CDOD01000004">
    <property type="protein sequence ID" value="CEN32775.1"/>
    <property type="molecule type" value="Genomic_DNA"/>
</dbReference>
<proteinExistence type="predicted"/>
<dbReference type="Pfam" id="PF02386">
    <property type="entry name" value="TrkH"/>
    <property type="match status" value="1"/>
</dbReference>
<evidence type="ECO:0000313" key="11">
    <source>
        <dbReference type="EMBL" id="CEN32775.1"/>
    </source>
</evidence>
<keyword evidence="4" id="KW-0633">Potassium transport</keyword>
<dbReference type="eggNOG" id="COG0168">
    <property type="taxonomic scope" value="Bacteria"/>
</dbReference>
<accession>A0A0B7H071</accession>
<feature type="transmembrane region" description="Helical" evidence="10">
    <location>
        <begin position="279"/>
        <end position="300"/>
    </location>
</feature>
<feature type="transmembrane region" description="Helical" evidence="10">
    <location>
        <begin position="40"/>
        <end position="59"/>
    </location>
</feature>
<comment type="subcellular location">
    <subcellularLocation>
        <location evidence="1">Cell membrane</location>
        <topology evidence="1">Multi-pass membrane protein</topology>
    </subcellularLocation>
</comment>
<evidence type="ECO:0000256" key="5">
    <source>
        <dbReference type="ARBA" id="ARBA00022692"/>
    </source>
</evidence>
<evidence type="ECO:0000256" key="1">
    <source>
        <dbReference type="ARBA" id="ARBA00004651"/>
    </source>
</evidence>
<feature type="transmembrane region" description="Helical" evidence="10">
    <location>
        <begin position="346"/>
        <end position="365"/>
    </location>
</feature>
<evidence type="ECO:0000256" key="9">
    <source>
        <dbReference type="ARBA" id="ARBA00023136"/>
    </source>
</evidence>
<evidence type="ECO:0000256" key="7">
    <source>
        <dbReference type="ARBA" id="ARBA00022989"/>
    </source>
</evidence>
<keyword evidence="12" id="KW-1185">Reference proteome</keyword>
<evidence type="ECO:0000256" key="2">
    <source>
        <dbReference type="ARBA" id="ARBA00022448"/>
    </source>
</evidence>
<feature type="transmembrane region" description="Helical" evidence="10">
    <location>
        <begin position="403"/>
        <end position="423"/>
    </location>
</feature>
<feature type="transmembrane region" description="Helical" evidence="10">
    <location>
        <begin position="154"/>
        <end position="174"/>
    </location>
</feature>
<feature type="transmembrane region" description="Helical" evidence="10">
    <location>
        <begin position="71"/>
        <end position="95"/>
    </location>
</feature>
<evidence type="ECO:0000256" key="3">
    <source>
        <dbReference type="ARBA" id="ARBA00022475"/>
    </source>
</evidence>
<evidence type="ECO:0000256" key="6">
    <source>
        <dbReference type="ARBA" id="ARBA00022958"/>
    </source>
</evidence>
<dbReference type="InterPro" id="IPR004772">
    <property type="entry name" value="TrkH"/>
</dbReference>
<dbReference type="PANTHER" id="PTHR32024:SF1">
    <property type="entry name" value="KTR SYSTEM POTASSIUM UPTAKE PROTEIN B"/>
    <property type="match status" value="1"/>
</dbReference>
<feature type="transmembrane region" description="Helical" evidence="10">
    <location>
        <begin position="221"/>
        <end position="244"/>
    </location>
</feature>
<dbReference type="STRING" id="28189.CCYN74_110030"/>
<keyword evidence="7 10" id="KW-1133">Transmembrane helix</keyword>
<dbReference type="RefSeq" id="WP_041990242.1">
    <property type="nucleotide sequence ID" value="NZ_CDOD01000004.1"/>
</dbReference>
<dbReference type="Proteomes" id="UP000038055">
    <property type="component" value="Unassembled WGS sequence"/>
</dbReference>
<reference evidence="12" key="1">
    <citation type="submission" date="2015-01" db="EMBL/GenBank/DDBJ databases">
        <authorList>
            <person name="MANFREDI Pablo"/>
        </authorList>
    </citation>
    <scope>NUCLEOTIDE SEQUENCE [LARGE SCALE GENOMIC DNA]</scope>
    <source>
        <strain evidence="12">Ccyn2B</strain>
    </source>
</reference>
<evidence type="ECO:0000256" key="10">
    <source>
        <dbReference type="SAM" id="Phobius"/>
    </source>
</evidence>
<keyword evidence="2" id="KW-0813">Transport</keyword>
<protein>
    <submittedName>
        <fullName evidence="11">Potassium uptake protein, TrkH family</fullName>
    </submittedName>
</protein>
<keyword evidence="3" id="KW-1003">Cell membrane</keyword>
<keyword evidence="5 10" id="KW-0812">Transmembrane</keyword>